<comment type="caution">
    <text evidence="1">The sequence shown here is derived from an EMBL/GenBank/DDBJ whole genome shotgun (WGS) entry which is preliminary data.</text>
</comment>
<evidence type="ECO:0008006" key="3">
    <source>
        <dbReference type="Google" id="ProtNLM"/>
    </source>
</evidence>
<evidence type="ECO:0000313" key="2">
    <source>
        <dbReference type="Proteomes" id="UP000271031"/>
    </source>
</evidence>
<dbReference type="EMBL" id="RHHQ01000012">
    <property type="protein sequence ID" value="RNB87078.1"/>
    <property type="molecule type" value="Genomic_DNA"/>
</dbReference>
<proteinExistence type="predicted"/>
<dbReference type="Proteomes" id="UP000271031">
    <property type="component" value="Unassembled WGS sequence"/>
</dbReference>
<gene>
    <name evidence="1" type="ORF">EDM56_15395</name>
</gene>
<accession>A0A3M8DGF1</accession>
<reference evidence="1 2" key="1">
    <citation type="submission" date="2018-10" db="EMBL/GenBank/DDBJ databases">
        <title>Phylogenomics of Brevibacillus.</title>
        <authorList>
            <person name="Dunlap C."/>
        </authorList>
    </citation>
    <scope>NUCLEOTIDE SEQUENCE [LARGE SCALE GENOMIC DNA]</scope>
    <source>
        <strain evidence="1 2">JCM 15716</strain>
    </source>
</reference>
<dbReference type="AlphaFoldDB" id="A0A3M8DGF1"/>
<evidence type="ECO:0000313" key="1">
    <source>
        <dbReference type="EMBL" id="RNB87078.1"/>
    </source>
</evidence>
<dbReference type="OrthoDB" id="5625686at2"/>
<organism evidence="1 2">
    <name type="scientific">Brevibacillus fluminis</name>
    <dbReference type="NCBI Taxonomy" id="511487"/>
    <lineage>
        <taxon>Bacteria</taxon>
        <taxon>Bacillati</taxon>
        <taxon>Bacillota</taxon>
        <taxon>Bacilli</taxon>
        <taxon>Bacillales</taxon>
        <taxon>Paenibacillaceae</taxon>
        <taxon>Brevibacillus</taxon>
    </lineage>
</organism>
<dbReference type="InterPro" id="IPR032720">
    <property type="entry name" value="Cys_rich_CWC"/>
</dbReference>
<dbReference type="Pfam" id="PF14375">
    <property type="entry name" value="Cys_rich_CWC"/>
    <property type="match status" value="1"/>
</dbReference>
<name>A0A3M8DGF1_9BACL</name>
<dbReference type="RefSeq" id="WP_122918776.1">
    <property type="nucleotide sequence ID" value="NZ_RHHQ01000012.1"/>
</dbReference>
<sequence>MTERNERNERSVDASRCPLCGNDNSCGALANATECWCYHTVFPKEIFERIAPEQRRKACICKSCVDAFTDPQRTSR</sequence>
<protein>
    <recommendedName>
        <fullName evidence="3">Cysteine-rich CWC family protein</fullName>
    </recommendedName>
</protein>
<keyword evidence="2" id="KW-1185">Reference proteome</keyword>